<name>A0A7J8BGS6_ROUAE</name>
<evidence type="ECO:0000256" key="13">
    <source>
        <dbReference type="SAM" id="MobiDB-lite"/>
    </source>
</evidence>
<dbReference type="PANTHER" id="PTHR42904">
    <property type="entry name" value="NUDIX HYDROLASE, NUDC SUBFAMILY"/>
    <property type="match status" value="1"/>
</dbReference>
<evidence type="ECO:0000256" key="6">
    <source>
        <dbReference type="ARBA" id="ARBA00022842"/>
    </source>
</evidence>
<keyword evidence="5 15" id="KW-0378">Hydrolase</keyword>
<dbReference type="GO" id="GO:0019677">
    <property type="term" value="P:NAD+ catabolic process"/>
    <property type="evidence" value="ECO:0007669"/>
    <property type="project" value="TreeGrafter"/>
</dbReference>
<feature type="region of interest" description="Disordered" evidence="13">
    <location>
        <begin position="294"/>
        <end position="333"/>
    </location>
</feature>
<dbReference type="GO" id="GO:0140933">
    <property type="term" value="F:5'-(N(7)-methylguanosine 5'-triphospho)-[mRNA] hydrolase activity"/>
    <property type="evidence" value="ECO:0007669"/>
    <property type="project" value="UniProtKB-EC"/>
</dbReference>
<evidence type="ECO:0000256" key="11">
    <source>
        <dbReference type="ARBA" id="ARBA00093621"/>
    </source>
</evidence>
<sequence length="333" mass="35686">MAAARVLLLLSGRPESVGFAQSVCGLLGAGPGPGPWPTHCGWKPGQLLLSDRPFPGASARLPLQRPPFCPFAALDQQPRPPGTELPTSRGVDLGVAIILQSSDQTVLLTRRTRTLRVSPNLWVPPGGHVELEELLDGGLRELREESGLQLPAGQFSWVPLGLWESAYPPRLSWGLPKYHHIILYLLVISQESEQQLQARIQPNPSEVSAFTWLGADVAAAVAATEDGTETPGLPSQELPPSVPAVEIEKNGGARPLALPVSTLLRTTPATTEDTERVSTGTKFALGLWLQHLARQSPPPRPCKSGAHVDPGCAKEVQNADPRHTNQESDKPSA</sequence>
<protein>
    <recommendedName>
        <fullName evidence="11">m7GpppN-mRNA hydrolase NUDT17</fullName>
        <ecNumber evidence="8">3.6.1.62</ecNumber>
    </recommendedName>
    <alternativeName>
        <fullName evidence="12">Nucleoside diphosphate-linked moiety X motif 17</fullName>
    </alternativeName>
</protein>
<dbReference type="GO" id="GO:0005777">
    <property type="term" value="C:peroxisome"/>
    <property type="evidence" value="ECO:0007669"/>
    <property type="project" value="TreeGrafter"/>
</dbReference>
<comment type="cofactor">
    <cofactor evidence="2">
        <name>Mg(2+)</name>
        <dbReference type="ChEBI" id="CHEBI:18420"/>
    </cofactor>
</comment>
<dbReference type="GO" id="GO:0046872">
    <property type="term" value="F:metal ion binding"/>
    <property type="evidence" value="ECO:0007669"/>
    <property type="project" value="UniProtKB-KW"/>
</dbReference>
<evidence type="ECO:0000256" key="9">
    <source>
        <dbReference type="ARBA" id="ARBA00093205"/>
    </source>
</evidence>
<dbReference type="InterPro" id="IPR033716">
    <property type="entry name" value="Nudt17_dom"/>
</dbReference>
<comment type="catalytic activity">
    <reaction evidence="9">
        <text>a 5'-end (N(7)-methyl 5'-triphosphoguanosine)-ribonucleoside in mRNA + H2O = N(7)-methyl-GDP + a 5'-end phospho-ribonucleoside in mRNA + 2 H(+)</text>
        <dbReference type="Rhea" id="RHEA:67484"/>
        <dbReference type="Rhea" id="RHEA-COMP:15692"/>
        <dbReference type="Rhea" id="RHEA-COMP:17167"/>
        <dbReference type="ChEBI" id="CHEBI:15377"/>
        <dbReference type="ChEBI" id="CHEBI:15378"/>
        <dbReference type="ChEBI" id="CHEBI:63714"/>
        <dbReference type="ChEBI" id="CHEBI:138282"/>
        <dbReference type="ChEBI" id="CHEBI:156461"/>
        <dbReference type="EC" id="3.6.1.62"/>
    </reaction>
</comment>
<dbReference type="InterPro" id="IPR015797">
    <property type="entry name" value="NUDIX_hydrolase-like_dom_sf"/>
</dbReference>
<keyword evidence="7" id="KW-0464">Manganese</keyword>
<comment type="cofactor">
    <cofactor evidence="1">
        <name>Mn(2+)</name>
        <dbReference type="ChEBI" id="CHEBI:29035"/>
    </cofactor>
</comment>
<dbReference type="FunFam" id="3.90.79.10:FF:000033">
    <property type="entry name" value="nucleoside diphosphate-linked moiety X motif 17 isoform X1"/>
    <property type="match status" value="1"/>
</dbReference>
<gene>
    <name evidence="15" type="ORF">HJG63_014461</name>
</gene>
<evidence type="ECO:0000256" key="8">
    <source>
        <dbReference type="ARBA" id="ARBA00026102"/>
    </source>
</evidence>
<dbReference type="EMBL" id="JACASE010000017">
    <property type="protein sequence ID" value="KAF6397480.1"/>
    <property type="molecule type" value="Genomic_DNA"/>
</dbReference>
<evidence type="ECO:0000256" key="3">
    <source>
        <dbReference type="ARBA" id="ARBA00005582"/>
    </source>
</evidence>
<evidence type="ECO:0000256" key="1">
    <source>
        <dbReference type="ARBA" id="ARBA00001936"/>
    </source>
</evidence>
<evidence type="ECO:0000259" key="14">
    <source>
        <dbReference type="PROSITE" id="PS51462"/>
    </source>
</evidence>
<evidence type="ECO:0000256" key="5">
    <source>
        <dbReference type="ARBA" id="ARBA00022801"/>
    </source>
</evidence>
<feature type="domain" description="Nudix hydrolase" evidence="14">
    <location>
        <begin position="90"/>
        <end position="235"/>
    </location>
</feature>
<dbReference type="PANTHER" id="PTHR42904:SF1">
    <property type="entry name" value="NUCLEOSIDE DIPHOSPHATE-LINKED MOIETY X MOTIF 17"/>
    <property type="match status" value="1"/>
</dbReference>
<dbReference type="EC" id="3.6.1.62" evidence="8"/>
<accession>A0A7J8BGS6</accession>
<keyword evidence="6" id="KW-0460">Magnesium</keyword>
<evidence type="ECO:0000256" key="4">
    <source>
        <dbReference type="ARBA" id="ARBA00022723"/>
    </source>
</evidence>
<proteinExistence type="inferred from homology"/>
<reference evidence="15 16" key="1">
    <citation type="journal article" date="2020" name="Nature">
        <title>Six reference-quality genomes reveal evolution of bat adaptations.</title>
        <authorList>
            <person name="Jebb D."/>
            <person name="Huang Z."/>
            <person name="Pippel M."/>
            <person name="Hughes G.M."/>
            <person name="Lavrichenko K."/>
            <person name="Devanna P."/>
            <person name="Winkler S."/>
            <person name="Jermiin L.S."/>
            <person name="Skirmuntt E.C."/>
            <person name="Katzourakis A."/>
            <person name="Burkitt-Gray L."/>
            <person name="Ray D.A."/>
            <person name="Sullivan K.A.M."/>
            <person name="Roscito J.G."/>
            <person name="Kirilenko B.M."/>
            <person name="Davalos L.M."/>
            <person name="Corthals A.P."/>
            <person name="Power M.L."/>
            <person name="Jones G."/>
            <person name="Ransome R.D."/>
            <person name="Dechmann D.K.N."/>
            <person name="Locatelli A.G."/>
            <person name="Puechmaille S.J."/>
            <person name="Fedrigo O."/>
            <person name="Jarvis E.D."/>
            <person name="Hiller M."/>
            <person name="Vernes S.C."/>
            <person name="Myers E.W."/>
            <person name="Teeling E.C."/>
        </authorList>
    </citation>
    <scope>NUCLEOTIDE SEQUENCE [LARGE SCALE GENOMIC DNA]</scope>
    <source>
        <strain evidence="15">MRouAeg1</strain>
        <tissue evidence="15">Muscle</tissue>
    </source>
</reference>
<evidence type="ECO:0000313" key="16">
    <source>
        <dbReference type="Proteomes" id="UP000593571"/>
    </source>
</evidence>
<keyword evidence="4" id="KW-0479">Metal-binding</keyword>
<evidence type="ECO:0000256" key="10">
    <source>
        <dbReference type="ARBA" id="ARBA00093415"/>
    </source>
</evidence>
<comment type="similarity">
    <text evidence="3">Belongs to the Nudix hydrolase family.</text>
</comment>
<dbReference type="GO" id="GO:0035529">
    <property type="term" value="F:NADH pyrophosphatase activity"/>
    <property type="evidence" value="ECO:0007669"/>
    <property type="project" value="TreeGrafter"/>
</dbReference>
<evidence type="ECO:0000256" key="12">
    <source>
        <dbReference type="ARBA" id="ARBA00093663"/>
    </source>
</evidence>
<organism evidence="15 16">
    <name type="scientific">Rousettus aegyptiacus</name>
    <name type="common">Egyptian fruit bat</name>
    <name type="synonym">Pteropus aegyptiacus</name>
    <dbReference type="NCBI Taxonomy" id="9407"/>
    <lineage>
        <taxon>Eukaryota</taxon>
        <taxon>Metazoa</taxon>
        <taxon>Chordata</taxon>
        <taxon>Craniata</taxon>
        <taxon>Vertebrata</taxon>
        <taxon>Euteleostomi</taxon>
        <taxon>Mammalia</taxon>
        <taxon>Eutheria</taxon>
        <taxon>Laurasiatheria</taxon>
        <taxon>Chiroptera</taxon>
        <taxon>Yinpterochiroptera</taxon>
        <taxon>Pteropodoidea</taxon>
        <taxon>Pteropodidae</taxon>
        <taxon>Rousettinae</taxon>
        <taxon>Rousettus</taxon>
    </lineage>
</organism>
<dbReference type="GO" id="GO:0005829">
    <property type="term" value="C:cytosol"/>
    <property type="evidence" value="ECO:0007669"/>
    <property type="project" value="TreeGrafter"/>
</dbReference>
<dbReference type="Gene3D" id="3.90.79.10">
    <property type="entry name" value="Nucleoside Triphosphate Pyrophosphohydrolase"/>
    <property type="match status" value="1"/>
</dbReference>
<keyword evidence="16" id="KW-1185">Reference proteome</keyword>
<dbReference type="AlphaFoldDB" id="A0A7J8BGS6"/>
<comment type="function">
    <text evidence="10">Acts as a decapping enzyme capable of hydrolyzing monomethylated capped RNAs (in vitro). Hydrolyzes monomethylated capped RNA after alpha and beta phosphates to form N(7)-methyl-GDP. Shows low activity towards unmethylated capped RNA.</text>
</comment>
<dbReference type="CDD" id="cd04694">
    <property type="entry name" value="NUDIX_Nudt17"/>
    <property type="match status" value="1"/>
</dbReference>
<comment type="caution">
    <text evidence="15">The sequence shown here is derived from an EMBL/GenBank/DDBJ whole genome shotgun (WGS) entry which is preliminary data.</text>
</comment>
<evidence type="ECO:0000313" key="15">
    <source>
        <dbReference type="EMBL" id="KAF6397480.1"/>
    </source>
</evidence>
<dbReference type="InterPro" id="IPR050241">
    <property type="entry name" value="NAD-cap_RNA_hydrolase_NudC"/>
</dbReference>
<dbReference type="InterPro" id="IPR000086">
    <property type="entry name" value="NUDIX_hydrolase_dom"/>
</dbReference>
<dbReference type="PROSITE" id="PS51462">
    <property type="entry name" value="NUDIX"/>
    <property type="match status" value="1"/>
</dbReference>
<dbReference type="Pfam" id="PF00293">
    <property type="entry name" value="NUDIX"/>
    <property type="match status" value="1"/>
</dbReference>
<feature type="compositionally biased region" description="Basic and acidic residues" evidence="13">
    <location>
        <begin position="320"/>
        <end position="333"/>
    </location>
</feature>
<evidence type="ECO:0000256" key="2">
    <source>
        <dbReference type="ARBA" id="ARBA00001946"/>
    </source>
</evidence>
<dbReference type="Proteomes" id="UP000593571">
    <property type="component" value="Unassembled WGS sequence"/>
</dbReference>
<dbReference type="GO" id="GO:0006742">
    <property type="term" value="P:NADP+ catabolic process"/>
    <property type="evidence" value="ECO:0007669"/>
    <property type="project" value="TreeGrafter"/>
</dbReference>
<dbReference type="SUPFAM" id="SSF55811">
    <property type="entry name" value="Nudix"/>
    <property type="match status" value="1"/>
</dbReference>
<evidence type="ECO:0000256" key="7">
    <source>
        <dbReference type="ARBA" id="ARBA00023211"/>
    </source>
</evidence>